<comment type="subunit">
    <text evidence="2">Component of the EKC/KEOPS complex composed of at least BUD32, CGI121, GON7, KAE1 and PCC1; the whole complex dimerizes.</text>
</comment>
<feature type="domain" description="Protein kinase" evidence="11">
    <location>
        <begin position="96"/>
        <end position="371"/>
    </location>
</feature>
<dbReference type="PROSITE" id="PS00109">
    <property type="entry name" value="PROTEIN_KINASE_TYR"/>
    <property type="match status" value="1"/>
</dbReference>
<evidence type="ECO:0000256" key="2">
    <source>
        <dbReference type="ARBA" id="ARBA00011534"/>
    </source>
</evidence>
<comment type="caution">
    <text evidence="12">The sequence shown here is derived from an EMBL/GenBank/DDBJ whole genome shotgun (WGS) entry which is preliminary data.</text>
</comment>
<evidence type="ECO:0000256" key="6">
    <source>
        <dbReference type="ARBA" id="ARBA00030980"/>
    </source>
</evidence>
<gene>
    <name evidence="12" type="ORF">B0I35DRAFT_425755</name>
</gene>
<feature type="region of interest" description="Disordered" evidence="10">
    <location>
        <begin position="35"/>
        <end position="68"/>
    </location>
</feature>
<evidence type="ECO:0000256" key="8">
    <source>
        <dbReference type="ARBA" id="ARBA00047899"/>
    </source>
</evidence>
<protein>
    <recommendedName>
        <fullName evidence="5">EKC/KEOPS complex subunit BUD32</fullName>
        <ecNumber evidence="3">2.7.11.1</ecNumber>
    </recommendedName>
    <alternativeName>
        <fullName evidence="6 7">Atypical Serine/threonine protein kinase BUD32</fullName>
    </alternativeName>
    <alternativeName>
        <fullName evidence="4">EKC/KEOPS complex subunit bud32</fullName>
    </alternativeName>
</protein>
<dbReference type="GO" id="GO:0004674">
    <property type="term" value="F:protein serine/threonine kinase activity"/>
    <property type="evidence" value="ECO:0007669"/>
    <property type="project" value="UniProtKB-EC"/>
</dbReference>
<comment type="function">
    <text evidence="1">Component of the EKC/KEOPS complex that is required for the formation of a threonylcarbamoyl group on adenosine at position 37 (t(6)A37) in tRNAs that read codons beginning with adenine. The complex is probably involved in the transfer of the threonylcarbamoyl moiety of threonylcarbamoyl-AMP (TC-AMP) to the N6 group of A37. BUD32 has ATPase activity in the context of the EKC/KEOPS complex and likely plays a supporting role to the catalytic subunit KAE1. The EKC/KEOPS complex also promotes both telomere uncapping and telomere elongation. The complex is required for efficient recruitment of transcriptional coactivators.</text>
</comment>
<evidence type="ECO:0000313" key="12">
    <source>
        <dbReference type="EMBL" id="KAH7322394.1"/>
    </source>
</evidence>
<proteinExistence type="predicted"/>
<dbReference type="GO" id="GO:0005524">
    <property type="term" value="F:ATP binding"/>
    <property type="evidence" value="ECO:0007669"/>
    <property type="project" value="InterPro"/>
</dbReference>
<organism evidence="12 13">
    <name type="scientific">Stachybotrys elegans</name>
    <dbReference type="NCBI Taxonomy" id="80388"/>
    <lineage>
        <taxon>Eukaryota</taxon>
        <taxon>Fungi</taxon>
        <taxon>Dikarya</taxon>
        <taxon>Ascomycota</taxon>
        <taxon>Pezizomycotina</taxon>
        <taxon>Sordariomycetes</taxon>
        <taxon>Hypocreomycetidae</taxon>
        <taxon>Hypocreales</taxon>
        <taxon>Stachybotryaceae</taxon>
        <taxon>Stachybotrys</taxon>
    </lineage>
</organism>
<keyword evidence="13" id="KW-1185">Reference proteome</keyword>
<dbReference type="InterPro" id="IPR011009">
    <property type="entry name" value="Kinase-like_dom_sf"/>
</dbReference>
<evidence type="ECO:0000256" key="5">
    <source>
        <dbReference type="ARBA" id="ARBA00019973"/>
    </source>
</evidence>
<dbReference type="InterPro" id="IPR008266">
    <property type="entry name" value="Tyr_kinase_AS"/>
</dbReference>
<evidence type="ECO:0000256" key="1">
    <source>
        <dbReference type="ARBA" id="ARBA00003747"/>
    </source>
</evidence>
<evidence type="ECO:0000313" key="13">
    <source>
        <dbReference type="Proteomes" id="UP000813444"/>
    </source>
</evidence>
<comment type="catalytic activity">
    <reaction evidence="9">
        <text>L-seryl-[protein] + ATP = O-phospho-L-seryl-[protein] + ADP + H(+)</text>
        <dbReference type="Rhea" id="RHEA:17989"/>
        <dbReference type="Rhea" id="RHEA-COMP:9863"/>
        <dbReference type="Rhea" id="RHEA-COMP:11604"/>
        <dbReference type="ChEBI" id="CHEBI:15378"/>
        <dbReference type="ChEBI" id="CHEBI:29999"/>
        <dbReference type="ChEBI" id="CHEBI:30616"/>
        <dbReference type="ChEBI" id="CHEBI:83421"/>
        <dbReference type="ChEBI" id="CHEBI:456216"/>
        <dbReference type="EC" id="2.7.11.1"/>
    </reaction>
</comment>
<evidence type="ECO:0000256" key="7">
    <source>
        <dbReference type="ARBA" id="ARBA00033194"/>
    </source>
</evidence>
<dbReference type="Gene3D" id="1.10.510.10">
    <property type="entry name" value="Transferase(Phosphotransferase) domain 1"/>
    <property type="match status" value="1"/>
</dbReference>
<dbReference type="EC" id="2.7.11.1" evidence="3"/>
<dbReference type="Proteomes" id="UP000813444">
    <property type="component" value="Unassembled WGS sequence"/>
</dbReference>
<evidence type="ECO:0000256" key="4">
    <source>
        <dbReference type="ARBA" id="ARBA00013948"/>
    </source>
</evidence>
<dbReference type="InterPro" id="IPR000719">
    <property type="entry name" value="Prot_kinase_dom"/>
</dbReference>
<evidence type="ECO:0000256" key="3">
    <source>
        <dbReference type="ARBA" id="ARBA00012513"/>
    </source>
</evidence>
<dbReference type="AlphaFoldDB" id="A0A8K0SWI3"/>
<evidence type="ECO:0000256" key="9">
    <source>
        <dbReference type="ARBA" id="ARBA00048679"/>
    </source>
</evidence>
<dbReference type="PROSITE" id="PS50011">
    <property type="entry name" value="PROTEIN_KINASE_DOM"/>
    <property type="match status" value="1"/>
</dbReference>
<dbReference type="OrthoDB" id="4267316at2759"/>
<evidence type="ECO:0000259" key="11">
    <source>
        <dbReference type="PROSITE" id="PS50011"/>
    </source>
</evidence>
<sequence length="371" mass="42641">MEPPNKSCVFTYEPLPHDPRRPPIPYVAGFETLLTAHTPPPPLGPYNTKRGEGREEASEDETEHFTHSEWCLRHPPEGALVVDNPSPKAMRLLEQLSCPCCAGPKVFRCVLGDSENKTFAAKIYDPLYYMFPGDVSYWADVDYSVEAGAYEVIRDAGLDGRYTPKYHGSWAMQVPFSAQITRTVCLVLMEDLKGVTMHTLLQKNLYIRIPPTQRLDILAEIFEIYRKLQFAGVLHQDLAPRNIILMNLNLNHYTPPRVVVFDFNIASILNRPTSKYPRVPGTRPMSPMYMYWISPPTNFGRWVPEPYCSQPATWRGWAYKRWYHSKEFGDIKEAREAFCRDLEVEWPIEFAEPLPDALSDEEDTPNYESGE</sequence>
<accession>A0A8K0SWI3</accession>
<dbReference type="SUPFAM" id="SSF56112">
    <property type="entry name" value="Protein kinase-like (PK-like)"/>
    <property type="match status" value="1"/>
</dbReference>
<reference evidence="12" key="1">
    <citation type="journal article" date="2021" name="Nat. Commun.">
        <title>Genetic determinants of endophytism in the Arabidopsis root mycobiome.</title>
        <authorList>
            <person name="Mesny F."/>
            <person name="Miyauchi S."/>
            <person name="Thiergart T."/>
            <person name="Pickel B."/>
            <person name="Atanasova L."/>
            <person name="Karlsson M."/>
            <person name="Huettel B."/>
            <person name="Barry K.W."/>
            <person name="Haridas S."/>
            <person name="Chen C."/>
            <person name="Bauer D."/>
            <person name="Andreopoulos W."/>
            <person name="Pangilinan J."/>
            <person name="LaButti K."/>
            <person name="Riley R."/>
            <person name="Lipzen A."/>
            <person name="Clum A."/>
            <person name="Drula E."/>
            <person name="Henrissat B."/>
            <person name="Kohler A."/>
            <person name="Grigoriev I.V."/>
            <person name="Martin F.M."/>
            <person name="Hacquard S."/>
        </authorList>
    </citation>
    <scope>NUCLEOTIDE SEQUENCE</scope>
    <source>
        <strain evidence="12">MPI-CAGE-CH-0235</strain>
    </source>
</reference>
<comment type="catalytic activity">
    <reaction evidence="8">
        <text>L-threonyl-[protein] + ATP = O-phospho-L-threonyl-[protein] + ADP + H(+)</text>
        <dbReference type="Rhea" id="RHEA:46608"/>
        <dbReference type="Rhea" id="RHEA-COMP:11060"/>
        <dbReference type="Rhea" id="RHEA-COMP:11605"/>
        <dbReference type="ChEBI" id="CHEBI:15378"/>
        <dbReference type="ChEBI" id="CHEBI:30013"/>
        <dbReference type="ChEBI" id="CHEBI:30616"/>
        <dbReference type="ChEBI" id="CHEBI:61977"/>
        <dbReference type="ChEBI" id="CHEBI:456216"/>
        <dbReference type="EC" id="2.7.11.1"/>
    </reaction>
</comment>
<name>A0A8K0SWI3_9HYPO</name>
<evidence type="ECO:0000256" key="10">
    <source>
        <dbReference type="SAM" id="MobiDB-lite"/>
    </source>
</evidence>
<dbReference type="EMBL" id="JAGPNK010000004">
    <property type="protein sequence ID" value="KAH7322394.1"/>
    <property type="molecule type" value="Genomic_DNA"/>
</dbReference>